<dbReference type="InterPro" id="IPR000160">
    <property type="entry name" value="GGDEF_dom"/>
</dbReference>
<dbReference type="PANTHER" id="PTHR45138">
    <property type="entry name" value="REGULATORY COMPONENTS OF SENSORY TRANSDUCTION SYSTEM"/>
    <property type="match status" value="1"/>
</dbReference>
<dbReference type="PROSITE" id="PS50887">
    <property type="entry name" value="GGDEF"/>
    <property type="match status" value="1"/>
</dbReference>
<dbReference type="CDD" id="cd01949">
    <property type="entry name" value="GGDEF"/>
    <property type="match status" value="1"/>
</dbReference>
<dbReference type="NCBIfam" id="TIGR00254">
    <property type="entry name" value="GGDEF"/>
    <property type="match status" value="1"/>
</dbReference>
<evidence type="ECO:0000259" key="4">
    <source>
        <dbReference type="PROSITE" id="PS50887"/>
    </source>
</evidence>
<proteinExistence type="predicted"/>
<evidence type="ECO:0000256" key="2">
    <source>
        <dbReference type="ARBA" id="ARBA00034247"/>
    </source>
</evidence>
<feature type="domain" description="GGDEF" evidence="4">
    <location>
        <begin position="214"/>
        <end position="347"/>
    </location>
</feature>
<accession>A0A7S6UMM2</accession>
<dbReference type="Pfam" id="PF00990">
    <property type="entry name" value="GGDEF"/>
    <property type="match status" value="1"/>
</dbReference>
<reference evidence="5 6" key="1">
    <citation type="submission" date="2020-10" db="EMBL/GenBank/DDBJ databases">
        <title>complete genome sequencing of Lysobacter sp. H23M41.</title>
        <authorList>
            <person name="Bae J.-W."/>
            <person name="Lee S.-Y."/>
        </authorList>
    </citation>
    <scope>NUCLEOTIDE SEQUENCE [LARGE SCALE GENOMIC DNA]</scope>
    <source>
        <strain evidence="5 6">H23M41</strain>
    </source>
</reference>
<dbReference type="SUPFAM" id="SSF55073">
    <property type="entry name" value="Nucleotide cyclase"/>
    <property type="match status" value="1"/>
</dbReference>
<dbReference type="Gene3D" id="3.30.70.270">
    <property type="match status" value="1"/>
</dbReference>
<dbReference type="InterPro" id="IPR029787">
    <property type="entry name" value="Nucleotide_cyclase"/>
</dbReference>
<dbReference type="Proteomes" id="UP000593932">
    <property type="component" value="Chromosome"/>
</dbReference>
<gene>
    <name evidence="5" type="ORF">INQ42_05820</name>
</gene>
<organism evidence="5 6">
    <name type="scientific">Novilysobacter avium</name>
    <dbReference type="NCBI Taxonomy" id="2781023"/>
    <lineage>
        <taxon>Bacteria</taxon>
        <taxon>Pseudomonadati</taxon>
        <taxon>Pseudomonadota</taxon>
        <taxon>Gammaproteobacteria</taxon>
        <taxon>Lysobacterales</taxon>
        <taxon>Lysobacteraceae</taxon>
        <taxon>Novilysobacter</taxon>
    </lineage>
</organism>
<evidence type="ECO:0000256" key="1">
    <source>
        <dbReference type="ARBA" id="ARBA00012528"/>
    </source>
</evidence>
<feature type="transmembrane region" description="Helical" evidence="3">
    <location>
        <begin position="16"/>
        <end position="36"/>
    </location>
</feature>
<feature type="transmembrane region" description="Helical" evidence="3">
    <location>
        <begin position="148"/>
        <end position="170"/>
    </location>
</feature>
<evidence type="ECO:0000313" key="5">
    <source>
        <dbReference type="EMBL" id="QOW23065.1"/>
    </source>
</evidence>
<dbReference type="InterPro" id="IPR007894">
    <property type="entry name" value="MASE2"/>
</dbReference>
<keyword evidence="3" id="KW-1133">Transmembrane helix</keyword>
<dbReference type="InterPro" id="IPR050469">
    <property type="entry name" value="Diguanylate_Cyclase"/>
</dbReference>
<dbReference type="EC" id="2.7.7.65" evidence="1"/>
<feature type="transmembrane region" description="Helical" evidence="3">
    <location>
        <begin position="117"/>
        <end position="136"/>
    </location>
</feature>
<dbReference type="Pfam" id="PF05230">
    <property type="entry name" value="MASE2"/>
    <property type="match status" value="1"/>
</dbReference>
<evidence type="ECO:0000256" key="3">
    <source>
        <dbReference type="SAM" id="Phobius"/>
    </source>
</evidence>
<name>A0A7S6UMM2_9GAMM</name>
<evidence type="ECO:0000313" key="6">
    <source>
        <dbReference type="Proteomes" id="UP000593932"/>
    </source>
</evidence>
<protein>
    <recommendedName>
        <fullName evidence="1">diguanylate cyclase</fullName>
        <ecNumber evidence="1">2.7.7.65</ecNumber>
    </recommendedName>
</protein>
<dbReference type="SMART" id="SM00267">
    <property type="entry name" value="GGDEF"/>
    <property type="match status" value="1"/>
</dbReference>
<sequence>MNRREARNPLWVSRLIYPYRVVGMALGGLSVSAVLYELHAPWFAWAFMVAGCLLWPHLAYWRSSRSADPTRAEKHNLLIDSAIAGAMVPMMHFNVLPSTLLITLTTVDKLSTGFRRLWLHSLPVLVLGGVASAVLLGTGFRPLTSMPVLLACLPMLLIHMIAVSVGRYQLIRKVTKQNRELDRIRRIDTLTGLSRRGPWEEQAQQLLANSRPDRQDCILLIDVDRFKQINDQHGHGAGDATLRELAERMRRVMRPHDHVGRRGGDEFAVLLPETTQVEALAIAERLRREVEQIRLADYPGVIPTVSIGLAVAPAQPTQPDTWLDIWLEHADNALYRAKDRGRNVVMA</sequence>
<comment type="catalytic activity">
    <reaction evidence="2">
        <text>2 GTP = 3',3'-c-di-GMP + 2 diphosphate</text>
        <dbReference type="Rhea" id="RHEA:24898"/>
        <dbReference type="ChEBI" id="CHEBI:33019"/>
        <dbReference type="ChEBI" id="CHEBI:37565"/>
        <dbReference type="ChEBI" id="CHEBI:58805"/>
        <dbReference type="EC" id="2.7.7.65"/>
    </reaction>
</comment>
<keyword evidence="6" id="KW-1185">Reference proteome</keyword>
<dbReference type="PANTHER" id="PTHR45138:SF9">
    <property type="entry name" value="DIGUANYLATE CYCLASE DGCM-RELATED"/>
    <property type="match status" value="1"/>
</dbReference>
<keyword evidence="3" id="KW-0812">Transmembrane</keyword>
<dbReference type="EMBL" id="CP063657">
    <property type="protein sequence ID" value="QOW23065.1"/>
    <property type="molecule type" value="Genomic_DNA"/>
</dbReference>
<keyword evidence="3" id="KW-0472">Membrane</keyword>
<dbReference type="InterPro" id="IPR043128">
    <property type="entry name" value="Rev_trsase/Diguanyl_cyclase"/>
</dbReference>
<feature type="transmembrane region" description="Helical" evidence="3">
    <location>
        <begin position="82"/>
        <end position="105"/>
    </location>
</feature>